<accession>A0A0D5LN60</accession>
<proteinExistence type="predicted"/>
<feature type="domain" description="YknX-like C-terminal permuted SH3-like" evidence="3">
    <location>
        <begin position="328"/>
        <end position="394"/>
    </location>
</feature>
<reference evidence="4 5" key="1">
    <citation type="journal article" date="2015" name="Genome Announc.">
        <title>Complete genome sequence of Martelella endophytica YC6887, which has antifungal activity associated with a halophyte.</title>
        <authorList>
            <person name="Khan A."/>
            <person name="Khan H."/>
            <person name="Chung E.J."/>
            <person name="Hossain M.T."/>
            <person name="Chung Y.R."/>
        </authorList>
    </citation>
    <scope>NUCLEOTIDE SEQUENCE [LARGE SCALE GENOMIC DNA]</scope>
    <source>
        <strain evidence="4">YC6887</strain>
    </source>
</reference>
<dbReference type="GO" id="GO:1990281">
    <property type="term" value="C:efflux pump complex"/>
    <property type="evidence" value="ECO:0007669"/>
    <property type="project" value="TreeGrafter"/>
</dbReference>
<feature type="coiled-coil region" evidence="1">
    <location>
        <begin position="102"/>
        <end position="143"/>
    </location>
</feature>
<evidence type="ECO:0000259" key="2">
    <source>
        <dbReference type="Pfam" id="PF25876"/>
    </source>
</evidence>
<dbReference type="InterPro" id="IPR058637">
    <property type="entry name" value="YknX-like_C"/>
</dbReference>
<dbReference type="EMBL" id="CP010803">
    <property type="protein sequence ID" value="AJY45217.1"/>
    <property type="molecule type" value="Genomic_DNA"/>
</dbReference>
<dbReference type="Proteomes" id="UP000032611">
    <property type="component" value="Chromosome"/>
</dbReference>
<dbReference type="Pfam" id="PF25989">
    <property type="entry name" value="YknX_C"/>
    <property type="match status" value="1"/>
</dbReference>
<dbReference type="OrthoDB" id="9791520at2"/>
<dbReference type="AlphaFoldDB" id="A0A0D5LN60"/>
<evidence type="ECO:0000313" key="5">
    <source>
        <dbReference type="Proteomes" id="UP000032611"/>
    </source>
</evidence>
<dbReference type="Gene3D" id="2.40.50.100">
    <property type="match status" value="1"/>
</dbReference>
<organism evidence="4 5">
    <name type="scientific">Martelella endophytica</name>
    <dbReference type="NCBI Taxonomy" id="1486262"/>
    <lineage>
        <taxon>Bacteria</taxon>
        <taxon>Pseudomonadati</taxon>
        <taxon>Pseudomonadota</taxon>
        <taxon>Alphaproteobacteria</taxon>
        <taxon>Hyphomicrobiales</taxon>
        <taxon>Aurantimonadaceae</taxon>
        <taxon>Martelella</taxon>
    </lineage>
</organism>
<evidence type="ECO:0000313" key="4">
    <source>
        <dbReference type="EMBL" id="AJY45217.1"/>
    </source>
</evidence>
<name>A0A0D5LN60_MAREN</name>
<sequence>MGKWIKRGLLALAVLVVIGGFVYAMREKPIAVDVATVAAGPMAVTILQEGKTRVKDIYTIHSPMAGQMLRTAFDEGDAVEAGKSVVARILPAESALLDPRTRQELQATRDAAEVAVAIAEADRLKAAASLEQAEDQLRRYRNLSQRDTISQMELQQAITAVDVARAQLDAAGATVSLRKAELKAATARLSEPRANAYAPQDDCCLDLVSPADGVILEIYARSAQPVAIGAKIADIGDPRDLEAVVDLLSTDAVRIRPGTAADIVDWGGPSIKASVRRIDPAAYEKTSALGISEQRVDAILDFESIPEGLGNAFRIYARLVIWQSDDVRQVPIAALFRSGNDWQVFRVVDDKAVLTTIGVGQMNEENAEVLEGLSAGDRVVLHPSDTIADGSPVAERRIETP</sequence>
<dbReference type="KEGG" id="mey:TM49_05155"/>
<evidence type="ECO:0000259" key="3">
    <source>
        <dbReference type="Pfam" id="PF25989"/>
    </source>
</evidence>
<evidence type="ECO:0000256" key="1">
    <source>
        <dbReference type="SAM" id="Coils"/>
    </source>
</evidence>
<dbReference type="GO" id="GO:0015562">
    <property type="term" value="F:efflux transmembrane transporter activity"/>
    <property type="evidence" value="ECO:0007669"/>
    <property type="project" value="TreeGrafter"/>
</dbReference>
<dbReference type="Gene3D" id="2.40.420.20">
    <property type="match status" value="1"/>
</dbReference>
<dbReference type="PANTHER" id="PTHR30469">
    <property type="entry name" value="MULTIDRUG RESISTANCE PROTEIN MDTA"/>
    <property type="match status" value="1"/>
</dbReference>
<keyword evidence="5" id="KW-1185">Reference proteome</keyword>
<dbReference type="STRING" id="1486262.TM49_05155"/>
<dbReference type="PANTHER" id="PTHR30469:SF15">
    <property type="entry name" value="HLYD FAMILY OF SECRETION PROTEINS"/>
    <property type="match status" value="1"/>
</dbReference>
<dbReference type="Gene3D" id="1.10.287.470">
    <property type="entry name" value="Helix hairpin bin"/>
    <property type="match status" value="1"/>
</dbReference>
<keyword evidence="1" id="KW-0175">Coiled coil</keyword>
<dbReference type="HOGENOM" id="CLU_018816_14_5_5"/>
<dbReference type="Pfam" id="PF25876">
    <property type="entry name" value="HH_MFP_RND"/>
    <property type="match status" value="1"/>
</dbReference>
<protein>
    <submittedName>
        <fullName evidence="4">RND transporter</fullName>
    </submittedName>
</protein>
<dbReference type="SUPFAM" id="SSF111369">
    <property type="entry name" value="HlyD-like secretion proteins"/>
    <property type="match status" value="1"/>
</dbReference>
<feature type="domain" description="Multidrug resistance protein MdtA-like alpha-helical hairpin" evidence="2">
    <location>
        <begin position="118"/>
        <end position="182"/>
    </location>
</feature>
<dbReference type="InterPro" id="IPR058624">
    <property type="entry name" value="MdtA-like_HH"/>
</dbReference>
<gene>
    <name evidence="4" type="ORF">TM49_05155</name>
</gene>
<dbReference type="RefSeq" id="WP_045679818.1">
    <property type="nucleotide sequence ID" value="NZ_CP010803.1"/>
</dbReference>
<dbReference type="PATRIC" id="fig|1486262.3.peg.1055"/>